<proteinExistence type="predicted"/>
<gene>
    <name evidence="1" type="ORF">TTHERM_00420710</name>
</gene>
<dbReference type="STRING" id="312017.I7M6R0"/>
<dbReference type="OrthoDB" id="406368at2759"/>
<sequence>MAFVFRSEKKASHIRTTTNQLIGPGSYVQHQQYTIQKAYAPFNTKEDRSGKKNKDVELFPGPGQYQIEKSNLNEKVVVSSANDDIKIVEVPKPQANFKSQTKRFQNNEVKAKEQLPGPGQYEQEDQLKKMLEKGQSQFQNYQKQNIIDKLMKMNRYQSTPSIPSKQHTFGYTETENNDLALNKIPGHQYLGTQKDSVGPGHYDQKTFIEQQKLKGVPWHKLQAARMQNPLSKSTLTVGPGSYDVQTQGLPLYKMKQSPGFASKTLRQIENRKGAVASQIVKQRMAMSQQSNKNIPLNEEDSDSEEEYIEDAVPGPGHYNFENSSFMKANNTHSHSAGNFGSLSKRFTQSNFSNPIGPGEYNPAVAGIIGKNPHEVKVRNPPFLSSDTRFQIKKIEEVKPGPGAYEPRINLEDKLIQKIQKGYRGNFGSTERRFKNANVVDEQPGPGAYIDIATQQKFDELEAQLPTSVFKSSSQRAIFKNQKDQKPPVGSYKLNYYDIEKKVNQEPDDPDIKIKVPNLGFNTSDVRFKGPDPKKITDEDEEELNVIKEKRKEETKFKKENKHFLSKADRFNYKLKNQGPSPGQYYDNAANPWNKRTFNIHFADF</sequence>
<dbReference type="GeneID" id="7831465"/>
<dbReference type="KEGG" id="tet:TTHERM_00420710"/>
<dbReference type="Pfam" id="PF07004">
    <property type="entry name" value="SHIPPO-rpt"/>
    <property type="match status" value="5"/>
</dbReference>
<dbReference type="PANTHER" id="PTHR21580:SF60">
    <property type="entry name" value="SPERM-TAIL PG-RICH REPEAT-CONTAINING PROTEIN 2"/>
    <property type="match status" value="1"/>
</dbReference>
<evidence type="ECO:0000313" key="2">
    <source>
        <dbReference type="Proteomes" id="UP000009168"/>
    </source>
</evidence>
<dbReference type="PANTHER" id="PTHR21580">
    <property type="entry name" value="SHIPPO-1-RELATED"/>
    <property type="match status" value="1"/>
</dbReference>
<organism evidence="1 2">
    <name type="scientific">Tetrahymena thermophila (strain SB210)</name>
    <dbReference type="NCBI Taxonomy" id="312017"/>
    <lineage>
        <taxon>Eukaryota</taxon>
        <taxon>Sar</taxon>
        <taxon>Alveolata</taxon>
        <taxon>Ciliophora</taxon>
        <taxon>Intramacronucleata</taxon>
        <taxon>Oligohymenophorea</taxon>
        <taxon>Hymenostomatida</taxon>
        <taxon>Tetrahymenina</taxon>
        <taxon>Tetrahymenidae</taxon>
        <taxon>Tetrahymena</taxon>
    </lineage>
</organism>
<protein>
    <submittedName>
        <fullName evidence="1">Sperm-tail PG-rich repeat protein</fullName>
    </submittedName>
</protein>
<keyword evidence="2" id="KW-1185">Reference proteome</keyword>
<dbReference type="RefSeq" id="XP_001033326.2">
    <property type="nucleotide sequence ID" value="XM_001033326.2"/>
</dbReference>
<name>I7M6R0_TETTS</name>
<reference evidence="2" key="1">
    <citation type="journal article" date="2006" name="PLoS Biol.">
        <title>Macronuclear genome sequence of the ciliate Tetrahymena thermophila, a model eukaryote.</title>
        <authorList>
            <person name="Eisen J.A."/>
            <person name="Coyne R.S."/>
            <person name="Wu M."/>
            <person name="Wu D."/>
            <person name="Thiagarajan M."/>
            <person name="Wortman J.R."/>
            <person name="Badger J.H."/>
            <person name="Ren Q."/>
            <person name="Amedeo P."/>
            <person name="Jones K.M."/>
            <person name="Tallon L.J."/>
            <person name="Delcher A.L."/>
            <person name="Salzberg S.L."/>
            <person name="Silva J.C."/>
            <person name="Haas B.J."/>
            <person name="Majoros W.H."/>
            <person name="Farzad M."/>
            <person name="Carlton J.M."/>
            <person name="Smith R.K. Jr."/>
            <person name="Garg J."/>
            <person name="Pearlman R.E."/>
            <person name="Karrer K.M."/>
            <person name="Sun L."/>
            <person name="Manning G."/>
            <person name="Elde N.C."/>
            <person name="Turkewitz A.P."/>
            <person name="Asai D.J."/>
            <person name="Wilkes D.E."/>
            <person name="Wang Y."/>
            <person name="Cai H."/>
            <person name="Collins K."/>
            <person name="Stewart B.A."/>
            <person name="Lee S.R."/>
            <person name="Wilamowska K."/>
            <person name="Weinberg Z."/>
            <person name="Ruzzo W.L."/>
            <person name="Wloga D."/>
            <person name="Gaertig J."/>
            <person name="Frankel J."/>
            <person name="Tsao C.-C."/>
            <person name="Gorovsky M.A."/>
            <person name="Keeling P.J."/>
            <person name="Waller R.F."/>
            <person name="Patron N.J."/>
            <person name="Cherry J.M."/>
            <person name="Stover N.A."/>
            <person name="Krieger C.J."/>
            <person name="del Toro C."/>
            <person name="Ryder H.F."/>
            <person name="Williamson S.C."/>
            <person name="Barbeau R.A."/>
            <person name="Hamilton E.P."/>
            <person name="Orias E."/>
        </authorList>
    </citation>
    <scope>NUCLEOTIDE SEQUENCE [LARGE SCALE GENOMIC DNA]</scope>
    <source>
        <strain evidence="2">SB210</strain>
    </source>
</reference>
<dbReference type="InterPro" id="IPR010736">
    <property type="entry name" value="SHIPPO-rpt"/>
</dbReference>
<dbReference type="InParanoid" id="I7M6R0"/>
<accession>I7M6R0</accession>
<dbReference type="AlphaFoldDB" id="I7M6R0"/>
<evidence type="ECO:0000313" key="1">
    <source>
        <dbReference type="EMBL" id="EAR85663.2"/>
    </source>
</evidence>
<dbReference type="Proteomes" id="UP000009168">
    <property type="component" value="Unassembled WGS sequence"/>
</dbReference>
<dbReference type="eggNOG" id="ENOG502QT7V">
    <property type="taxonomic scope" value="Eukaryota"/>
</dbReference>
<dbReference type="EMBL" id="GG662536">
    <property type="protein sequence ID" value="EAR85663.2"/>
    <property type="molecule type" value="Genomic_DNA"/>
</dbReference>
<dbReference type="InterPro" id="IPR051291">
    <property type="entry name" value="CIMAP"/>
</dbReference>